<dbReference type="Proteomes" id="UP001060012">
    <property type="component" value="Chromosome"/>
</dbReference>
<evidence type="ECO:0000313" key="7">
    <source>
        <dbReference type="EMBL" id="UTJ06577.1"/>
    </source>
</evidence>
<dbReference type="PANTHER" id="PTHR18919:SF107">
    <property type="entry name" value="ACETYL-COA ACETYLTRANSFERASE, CYTOSOLIC"/>
    <property type="match status" value="1"/>
</dbReference>
<sequence length="398" mass="42513">MKVYIVEAKRSAIGSFLGTLKDVKPGDLAGQVIKDLTKNIDNTIVDEVIVGNILSAGHSQGIGRQASIYGGLPESTVAYSVNMLCGSGMKAVMNAISEIKAGEKDVIIAGGVENMSSAPFLVSSKVRAGTALGDSKLIDSMSDALVDAFEGYHMGITAENIAQKFHITRDMQDEYAIFSQEKAAIADDAGKFINEITPIKVKTRKGDILFDKDEYINRNTSIEKLKKLRPAFKKDGTVTAGNASGINDGASFTLIVSEDAIKKYNLTPLVEIVDVSQVGISPSIMGLSPAYAIEKLLEKNNMSIDEIDLIEINEAFASQILGVFELLKEKVNLTDEILQEKINVNGSGIALGHPVGASANRIIVSLVHQMKKENSKYGLASLCIGGGMGTAILVKNIE</sequence>
<comment type="similarity">
    <text evidence="1 4">Belongs to the thiolase-like superfamily. Thiolase family.</text>
</comment>
<gene>
    <name evidence="7" type="ORF">NJU99_00355</name>
</gene>
<dbReference type="CDD" id="cd00751">
    <property type="entry name" value="thiolase"/>
    <property type="match status" value="1"/>
</dbReference>
<dbReference type="InterPro" id="IPR020617">
    <property type="entry name" value="Thiolase_C"/>
</dbReference>
<name>A0ABY5E417_9BACT</name>
<dbReference type="Pfam" id="PF00108">
    <property type="entry name" value="Thiolase_N"/>
    <property type="match status" value="1"/>
</dbReference>
<dbReference type="PANTHER" id="PTHR18919">
    <property type="entry name" value="ACETYL-COA C-ACYLTRANSFERASE"/>
    <property type="match status" value="1"/>
</dbReference>
<keyword evidence="2 4" id="KW-0808">Transferase</keyword>
<dbReference type="Gene3D" id="3.40.47.10">
    <property type="match status" value="2"/>
</dbReference>
<feature type="domain" description="Thiolase N-terminal" evidence="5">
    <location>
        <begin position="3"/>
        <end position="259"/>
    </location>
</feature>
<dbReference type="PIRSF" id="PIRSF000429">
    <property type="entry name" value="Ac-CoA_Ac_transf"/>
    <property type="match status" value="1"/>
</dbReference>
<dbReference type="EMBL" id="CP100595">
    <property type="protein sequence ID" value="UTJ06577.1"/>
    <property type="molecule type" value="Genomic_DNA"/>
</dbReference>
<dbReference type="InterPro" id="IPR002155">
    <property type="entry name" value="Thiolase"/>
</dbReference>
<evidence type="ECO:0000256" key="1">
    <source>
        <dbReference type="ARBA" id="ARBA00010982"/>
    </source>
</evidence>
<dbReference type="NCBIfam" id="TIGR01930">
    <property type="entry name" value="AcCoA-C-Actrans"/>
    <property type="match status" value="1"/>
</dbReference>
<evidence type="ECO:0000256" key="2">
    <source>
        <dbReference type="ARBA" id="ARBA00022679"/>
    </source>
</evidence>
<dbReference type="Pfam" id="PF02803">
    <property type="entry name" value="Thiolase_C"/>
    <property type="match status" value="1"/>
</dbReference>
<dbReference type="InterPro" id="IPR020616">
    <property type="entry name" value="Thiolase_N"/>
</dbReference>
<proteinExistence type="inferred from homology"/>
<feature type="domain" description="Thiolase C-terminal" evidence="6">
    <location>
        <begin position="267"/>
        <end position="395"/>
    </location>
</feature>
<protein>
    <submittedName>
        <fullName evidence="7">Thiolase family protein</fullName>
    </submittedName>
</protein>
<reference evidence="7" key="1">
    <citation type="submission" date="2022-07" db="EMBL/GenBank/DDBJ databases">
        <title>Arcobacter roscoffensis sp. nov., a marine bacterium isolated from coastal seawater collected from Roscoff, France.</title>
        <authorList>
            <person name="Pascual J."/>
            <person name="Lepeaux C."/>
            <person name="Methner A."/>
            <person name="Overmann J."/>
        </authorList>
    </citation>
    <scope>NUCLEOTIDE SEQUENCE</scope>
    <source>
        <strain evidence="7">ARW1-2F2</strain>
    </source>
</reference>
<keyword evidence="3 4" id="KW-0012">Acyltransferase</keyword>
<organism evidence="7 8">
    <name type="scientific">Arcobacter roscoffensis</name>
    <dbReference type="NCBI Taxonomy" id="2961520"/>
    <lineage>
        <taxon>Bacteria</taxon>
        <taxon>Pseudomonadati</taxon>
        <taxon>Campylobacterota</taxon>
        <taxon>Epsilonproteobacteria</taxon>
        <taxon>Campylobacterales</taxon>
        <taxon>Arcobacteraceae</taxon>
        <taxon>Arcobacter</taxon>
    </lineage>
</organism>
<evidence type="ECO:0000259" key="5">
    <source>
        <dbReference type="Pfam" id="PF00108"/>
    </source>
</evidence>
<accession>A0ABY5E417</accession>
<dbReference type="PROSITE" id="PS00099">
    <property type="entry name" value="THIOLASE_3"/>
    <property type="match status" value="1"/>
</dbReference>
<dbReference type="RefSeq" id="WP_254576756.1">
    <property type="nucleotide sequence ID" value="NZ_CP100595.1"/>
</dbReference>
<evidence type="ECO:0000313" key="8">
    <source>
        <dbReference type="Proteomes" id="UP001060012"/>
    </source>
</evidence>
<dbReference type="SUPFAM" id="SSF53901">
    <property type="entry name" value="Thiolase-like"/>
    <property type="match status" value="2"/>
</dbReference>
<dbReference type="InterPro" id="IPR020610">
    <property type="entry name" value="Thiolase_AS"/>
</dbReference>
<keyword evidence="8" id="KW-1185">Reference proteome</keyword>
<dbReference type="InterPro" id="IPR020615">
    <property type="entry name" value="Thiolase_acyl_enz_int_AS"/>
</dbReference>
<evidence type="ECO:0000256" key="4">
    <source>
        <dbReference type="RuleBase" id="RU003557"/>
    </source>
</evidence>
<dbReference type="PROSITE" id="PS00098">
    <property type="entry name" value="THIOLASE_1"/>
    <property type="match status" value="1"/>
</dbReference>
<evidence type="ECO:0000259" key="6">
    <source>
        <dbReference type="Pfam" id="PF02803"/>
    </source>
</evidence>
<evidence type="ECO:0000256" key="3">
    <source>
        <dbReference type="ARBA" id="ARBA00023315"/>
    </source>
</evidence>
<dbReference type="InterPro" id="IPR016039">
    <property type="entry name" value="Thiolase-like"/>
</dbReference>